<evidence type="ECO:0000313" key="3">
    <source>
        <dbReference type="Proteomes" id="UP000288805"/>
    </source>
</evidence>
<accession>A0A438J6C5</accession>
<feature type="compositionally biased region" description="Basic and acidic residues" evidence="1">
    <location>
        <begin position="342"/>
        <end position="356"/>
    </location>
</feature>
<feature type="region of interest" description="Disordered" evidence="1">
    <location>
        <begin position="378"/>
        <end position="413"/>
    </location>
</feature>
<dbReference type="EMBL" id="QGNW01000060">
    <property type="protein sequence ID" value="RVX04513.1"/>
    <property type="molecule type" value="Genomic_DNA"/>
</dbReference>
<evidence type="ECO:0000313" key="2">
    <source>
        <dbReference type="EMBL" id="RVX04513.1"/>
    </source>
</evidence>
<name>A0A438J6C5_VITVI</name>
<gene>
    <name evidence="2" type="ORF">CK203_023396</name>
</gene>
<sequence length="462" mass="52700">MATTEILQVASTPSNYSFDTLNTCEKRLLNLPVGEEFRRCFLYYACATILASTSRIDGCRNLWHTIHEDGFRNDVNWGQFVVDQLVEGIRRFKQWNSVWVHGCIIFLQERDGYSRTQGKCPVEPSQPGQVEACPKVRFDTDLFTSIEEYQRAFYSRVTYGHGGSIISTVRGVEIQLDPESICCILDITPIGLRVYESKAWPTMAGFEPTEAIQRMCSLADAQGMGKPSAHSLTVSWRRIDVEYLMMMHMIACCENSTRVFPYGRFLTRVFKDAGVHLSRKQDFEAPSSYDTYDEQSLGWMKFEKAPDGSWIRRAKQPIPQPRGQGKVHPAVEEVAEIREIEGGLDPQRDFNHREPEFDIPPLQSEGGQFEVTFSKPMMSEPVYTTGPSSQPSFTKSPHAQTSPHQAPNAPDHAPWMDLAAQISSLGTHMEELIVVSDMLFYSMEDRMDHYQTDFTYRFKCLQ</sequence>
<dbReference type="Proteomes" id="UP000288805">
    <property type="component" value="Unassembled WGS sequence"/>
</dbReference>
<reference evidence="2 3" key="1">
    <citation type="journal article" date="2018" name="PLoS Genet.">
        <title>Population sequencing reveals clonal diversity and ancestral inbreeding in the grapevine cultivar Chardonnay.</title>
        <authorList>
            <person name="Roach M.J."/>
            <person name="Johnson D.L."/>
            <person name="Bohlmann J."/>
            <person name="van Vuuren H.J."/>
            <person name="Jones S.J."/>
            <person name="Pretorius I.S."/>
            <person name="Schmidt S.A."/>
            <person name="Borneman A.R."/>
        </authorList>
    </citation>
    <scope>NUCLEOTIDE SEQUENCE [LARGE SCALE GENOMIC DNA]</scope>
    <source>
        <strain evidence="3">cv. Chardonnay</strain>
        <tissue evidence="2">Leaf</tissue>
    </source>
</reference>
<feature type="region of interest" description="Disordered" evidence="1">
    <location>
        <begin position="342"/>
        <end position="366"/>
    </location>
</feature>
<feature type="compositionally biased region" description="Polar residues" evidence="1">
    <location>
        <begin position="385"/>
        <end position="405"/>
    </location>
</feature>
<dbReference type="AlphaFoldDB" id="A0A438J6C5"/>
<evidence type="ECO:0000256" key="1">
    <source>
        <dbReference type="SAM" id="MobiDB-lite"/>
    </source>
</evidence>
<organism evidence="2 3">
    <name type="scientific">Vitis vinifera</name>
    <name type="common">Grape</name>
    <dbReference type="NCBI Taxonomy" id="29760"/>
    <lineage>
        <taxon>Eukaryota</taxon>
        <taxon>Viridiplantae</taxon>
        <taxon>Streptophyta</taxon>
        <taxon>Embryophyta</taxon>
        <taxon>Tracheophyta</taxon>
        <taxon>Spermatophyta</taxon>
        <taxon>Magnoliopsida</taxon>
        <taxon>eudicotyledons</taxon>
        <taxon>Gunneridae</taxon>
        <taxon>Pentapetalae</taxon>
        <taxon>rosids</taxon>
        <taxon>Vitales</taxon>
        <taxon>Vitaceae</taxon>
        <taxon>Viteae</taxon>
        <taxon>Vitis</taxon>
    </lineage>
</organism>
<comment type="caution">
    <text evidence="2">The sequence shown here is derived from an EMBL/GenBank/DDBJ whole genome shotgun (WGS) entry which is preliminary data.</text>
</comment>
<protein>
    <submittedName>
        <fullName evidence="2">Uncharacterized protein</fullName>
    </submittedName>
</protein>
<proteinExistence type="predicted"/>